<feature type="region of interest" description="Disordered" evidence="1">
    <location>
        <begin position="225"/>
        <end position="253"/>
    </location>
</feature>
<dbReference type="AlphaFoldDB" id="A0A9W3G4M9"/>
<protein>
    <submittedName>
        <fullName evidence="2">Uncharacterized protein LOC105068578 isoform X1</fullName>
    </submittedName>
</protein>
<dbReference type="RefSeq" id="XP_045372234.1">
    <property type="nucleotide sequence ID" value="XM_045516278.1"/>
</dbReference>
<feature type="compositionally biased region" description="Basic residues" evidence="1">
    <location>
        <begin position="88"/>
        <end position="100"/>
    </location>
</feature>
<reference evidence="2" key="1">
    <citation type="submission" date="2025-08" db="UniProtKB">
        <authorList>
            <consortium name="RefSeq"/>
        </authorList>
    </citation>
    <scope>IDENTIFICATION</scope>
    <source>
        <tissue evidence="2">Blood</tissue>
    </source>
</reference>
<evidence type="ECO:0000256" key="1">
    <source>
        <dbReference type="SAM" id="MobiDB-lite"/>
    </source>
</evidence>
<feature type="region of interest" description="Disordered" evidence="1">
    <location>
        <begin position="79"/>
        <end position="111"/>
    </location>
</feature>
<feature type="compositionally biased region" description="Low complexity" evidence="1">
    <location>
        <begin position="227"/>
        <end position="243"/>
    </location>
</feature>
<organism evidence="2">
    <name type="scientific">Camelus bactrianus</name>
    <name type="common">Bactrian camel</name>
    <dbReference type="NCBI Taxonomy" id="9837"/>
    <lineage>
        <taxon>Eukaryota</taxon>
        <taxon>Metazoa</taxon>
        <taxon>Chordata</taxon>
        <taxon>Craniata</taxon>
        <taxon>Vertebrata</taxon>
        <taxon>Euteleostomi</taxon>
        <taxon>Mammalia</taxon>
        <taxon>Eutheria</taxon>
        <taxon>Laurasiatheria</taxon>
        <taxon>Artiodactyla</taxon>
        <taxon>Tylopoda</taxon>
        <taxon>Camelidae</taxon>
        <taxon>Camelus</taxon>
    </lineage>
</organism>
<name>A0A9W3G4M9_CAMBA</name>
<sequence length="308" mass="32425">MPCWAGDGGWLPRVGPGPSQRFLGFPGPSLASPLLGKGESHALGLAWGEVNRKTRVLQSLGLGWGRLSWGLGEQSASRRQVPCVGPRRGGKAAPRSRRTSGLKTPVGGITNGGSGHSSLPLPFPHVFLTQTLFKSVSSHISSTPGAARAESGLCPPGSPSRGGANTVGCLDAVRSTTRSVHLHPLRRWTVREVVGAEPCRLSRGALKTCLLRHLCRRSVRSHPFTLSGAESPAPAAGGARQAQVSSLQEEAPSAQKTPRLAIFQALTCCQGHRSNAGSTWHQQASGPLDEGQGRPACHDLCYQLLAYI</sequence>
<proteinExistence type="predicted"/>
<accession>A0A9W3G4M9</accession>
<gene>
    <name evidence="2" type="primary">LOC105068578</name>
</gene>
<evidence type="ECO:0000313" key="2">
    <source>
        <dbReference type="RefSeq" id="XP_045372234.1"/>
    </source>
</evidence>